<keyword evidence="1" id="KW-0472">Membrane</keyword>
<feature type="transmembrane region" description="Helical" evidence="1">
    <location>
        <begin position="31"/>
        <end position="50"/>
    </location>
</feature>
<comment type="caution">
    <text evidence="2">The sequence shown here is derived from an EMBL/GenBank/DDBJ whole genome shotgun (WGS) entry which is preliminary data.</text>
</comment>
<dbReference type="AlphaFoldDB" id="A0A919XUQ4"/>
<keyword evidence="1" id="KW-0812">Transmembrane</keyword>
<accession>A0A919XUQ4</accession>
<gene>
    <name evidence="2" type="ORF">J41TS12_21060</name>
</gene>
<proteinExistence type="predicted"/>
<sequence>MNKQLGFYSSLIAGGCTVLFLIGLVTFNGWLSYFVCLLLSWAYVLLACAFAQEAEEDKKGIALGGVAIAVIYSVFTNFVYYSQLTTVAHQSANPAVIEAITFTPGSWVFGFDIMGYGLMALSTFLIGLTIRAQTGKERVMKYMFLIHGAFFPVCVLLPMFNVFKHGGESDMSGVIALIFWCIYFAPVMALSTLYFRSRKRDNNPFASAKA</sequence>
<evidence type="ECO:0000256" key="1">
    <source>
        <dbReference type="SAM" id="Phobius"/>
    </source>
</evidence>
<dbReference type="Proteomes" id="UP000681162">
    <property type="component" value="Unassembled WGS sequence"/>
</dbReference>
<keyword evidence="1" id="KW-1133">Transmembrane helix</keyword>
<feature type="transmembrane region" description="Helical" evidence="1">
    <location>
        <begin position="175"/>
        <end position="195"/>
    </location>
</feature>
<organism evidence="2 3">
    <name type="scientific">Paenibacillus antibioticophila</name>
    <dbReference type="NCBI Taxonomy" id="1274374"/>
    <lineage>
        <taxon>Bacteria</taxon>
        <taxon>Bacillati</taxon>
        <taxon>Bacillota</taxon>
        <taxon>Bacilli</taxon>
        <taxon>Bacillales</taxon>
        <taxon>Paenibacillaceae</taxon>
        <taxon>Paenibacillus</taxon>
    </lineage>
</organism>
<name>A0A919XUQ4_9BACL</name>
<protein>
    <submittedName>
        <fullName evidence="2">Uncharacterized protein</fullName>
    </submittedName>
</protein>
<feature type="transmembrane region" description="Helical" evidence="1">
    <location>
        <begin position="113"/>
        <end position="130"/>
    </location>
</feature>
<feature type="transmembrane region" description="Helical" evidence="1">
    <location>
        <begin position="7"/>
        <end position="25"/>
    </location>
</feature>
<feature type="transmembrane region" description="Helical" evidence="1">
    <location>
        <begin position="142"/>
        <end position="163"/>
    </location>
</feature>
<dbReference type="PROSITE" id="PS51257">
    <property type="entry name" value="PROKAR_LIPOPROTEIN"/>
    <property type="match status" value="1"/>
</dbReference>
<reference evidence="2 3" key="1">
    <citation type="submission" date="2021-03" db="EMBL/GenBank/DDBJ databases">
        <title>Antimicrobial resistance genes in bacteria isolated from Japanese honey, and their potential for conferring macrolide and lincosamide resistance in the American foulbrood pathogen Paenibacillus larvae.</title>
        <authorList>
            <person name="Okamoto M."/>
            <person name="Kumagai M."/>
            <person name="Kanamori H."/>
            <person name="Takamatsu D."/>
        </authorList>
    </citation>
    <scope>NUCLEOTIDE SEQUENCE [LARGE SCALE GENOMIC DNA]</scope>
    <source>
        <strain evidence="2 3">J41TS12</strain>
    </source>
</reference>
<dbReference type="RefSeq" id="WP_212939523.1">
    <property type="nucleotide sequence ID" value="NZ_BORR01000006.1"/>
</dbReference>
<evidence type="ECO:0000313" key="3">
    <source>
        <dbReference type="Proteomes" id="UP000681162"/>
    </source>
</evidence>
<keyword evidence="3" id="KW-1185">Reference proteome</keyword>
<feature type="transmembrane region" description="Helical" evidence="1">
    <location>
        <begin position="62"/>
        <end position="81"/>
    </location>
</feature>
<evidence type="ECO:0000313" key="2">
    <source>
        <dbReference type="EMBL" id="GIO37245.1"/>
    </source>
</evidence>
<dbReference type="EMBL" id="BORR01000006">
    <property type="protein sequence ID" value="GIO37245.1"/>
    <property type="molecule type" value="Genomic_DNA"/>
</dbReference>